<comment type="subcellular location">
    <subcellularLocation>
        <location evidence="10">Cell membrane</location>
    </subcellularLocation>
</comment>
<keyword evidence="10" id="KW-0448">Lipopolysaccharide biosynthesis</keyword>
<dbReference type="InterPro" id="IPR007507">
    <property type="entry name" value="Glycos_transf_N"/>
</dbReference>
<evidence type="ECO:0000256" key="5">
    <source>
        <dbReference type="ARBA" id="ARBA00022679"/>
    </source>
</evidence>
<comment type="function">
    <text evidence="1 10">Involved in lipopolysaccharide (LPS) biosynthesis. Catalyzes the transfer of 3-deoxy-D-manno-octulosonate (Kdo) residue(s) from CMP-Kdo to lipid IV(A), the tetraacyldisaccharide-1,4'-bisphosphate precursor of lipid A.</text>
</comment>
<evidence type="ECO:0000256" key="2">
    <source>
        <dbReference type="ARBA" id="ARBA00004713"/>
    </source>
</evidence>
<evidence type="ECO:0000256" key="3">
    <source>
        <dbReference type="ARBA" id="ARBA00012621"/>
    </source>
</evidence>
<dbReference type="GO" id="GO:0005886">
    <property type="term" value="C:plasma membrane"/>
    <property type="evidence" value="ECO:0007669"/>
    <property type="project" value="UniProtKB-SubCell"/>
</dbReference>
<proteinExistence type="inferred from homology"/>
<evidence type="ECO:0000256" key="9">
    <source>
        <dbReference type="PIRSR" id="PIRSR639901-2"/>
    </source>
</evidence>
<dbReference type="SUPFAM" id="SSF53756">
    <property type="entry name" value="UDP-Glycosyltransferase/glycogen phosphorylase"/>
    <property type="match status" value="1"/>
</dbReference>
<dbReference type="PANTHER" id="PTHR42755">
    <property type="entry name" value="3-DEOXY-MANNO-OCTULOSONATE CYTIDYLYLTRANSFERASE"/>
    <property type="match status" value="1"/>
</dbReference>
<dbReference type="GO" id="GO:0009244">
    <property type="term" value="P:lipopolysaccharide core region biosynthetic process"/>
    <property type="evidence" value="ECO:0007669"/>
    <property type="project" value="UniProtKB-UniRule"/>
</dbReference>
<evidence type="ECO:0000256" key="1">
    <source>
        <dbReference type="ARBA" id="ARBA00003394"/>
    </source>
</evidence>
<feature type="active site" description="Proton acceptor" evidence="8">
    <location>
        <position position="99"/>
    </location>
</feature>
<dbReference type="AlphaFoldDB" id="A0A838XSI6"/>
<evidence type="ECO:0000313" key="14">
    <source>
        <dbReference type="Proteomes" id="UP000559404"/>
    </source>
</evidence>
<organism evidence="13 14">
    <name type="scientific">Stappia taiwanensis</name>
    <dbReference type="NCBI Taxonomy" id="992267"/>
    <lineage>
        <taxon>Bacteria</taxon>
        <taxon>Pseudomonadati</taxon>
        <taxon>Pseudomonadota</taxon>
        <taxon>Alphaproteobacteria</taxon>
        <taxon>Hyphomicrobiales</taxon>
        <taxon>Stappiaceae</taxon>
        <taxon>Stappia</taxon>
    </lineage>
</organism>
<dbReference type="Pfam" id="PF04413">
    <property type="entry name" value="Glycos_transf_N"/>
    <property type="match status" value="1"/>
</dbReference>
<protein>
    <recommendedName>
        <fullName evidence="4 10">3-deoxy-D-manno-octulosonic acid transferase</fullName>
        <shortName evidence="10">Kdo transferase</shortName>
        <ecNumber evidence="3 10">2.4.99.12</ecNumber>
    </recommendedName>
    <alternativeName>
        <fullName evidence="6 10">Lipid IV(A) 3-deoxy-D-manno-octulosonic acid transferase</fullName>
    </alternativeName>
</protein>
<accession>A0A838XSI6</accession>
<dbReference type="Gene3D" id="3.40.50.2000">
    <property type="entry name" value="Glycogen Phosphorylase B"/>
    <property type="match status" value="1"/>
</dbReference>
<evidence type="ECO:0000256" key="6">
    <source>
        <dbReference type="ARBA" id="ARBA00031445"/>
    </source>
</evidence>
<dbReference type="EC" id="2.4.99.12" evidence="3 10"/>
<dbReference type="RefSeq" id="WP_181760220.1">
    <property type="nucleotide sequence ID" value="NZ_BMCR01000003.1"/>
</dbReference>
<evidence type="ECO:0000256" key="10">
    <source>
        <dbReference type="RuleBase" id="RU365103"/>
    </source>
</evidence>
<evidence type="ECO:0000256" key="8">
    <source>
        <dbReference type="PIRSR" id="PIRSR639901-1"/>
    </source>
</evidence>
<evidence type="ECO:0000256" key="7">
    <source>
        <dbReference type="ARBA" id="ARBA00049183"/>
    </source>
</evidence>
<name>A0A838XSI6_9HYPH</name>
<reference evidence="13 14" key="2">
    <citation type="submission" date="2020-08" db="EMBL/GenBank/DDBJ databases">
        <title>Stappia taiwanensis sp. nov., isolated from a coastal thermal spring.</title>
        <authorList>
            <person name="Kampfer P."/>
        </authorList>
    </citation>
    <scope>NUCLEOTIDE SEQUENCE [LARGE SCALE GENOMIC DNA]</scope>
    <source>
        <strain evidence="13 14">DSM 23284</strain>
    </source>
</reference>
<evidence type="ECO:0000256" key="4">
    <source>
        <dbReference type="ARBA" id="ARBA00019077"/>
    </source>
</evidence>
<comment type="catalytic activity">
    <reaction evidence="7 10">
        <text>lipid IVA (E. coli) + CMP-3-deoxy-beta-D-manno-octulosonate = alpha-Kdo-(2-&gt;6)-lipid IVA (E. coli) + CMP + H(+)</text>
        <dbReference type="Rhea" id="RHEA:28066"/>
        <dbReference type="ChEBI" id="CHEBI:15378"/>
        <dbReference type="ChEBI" id="CHEBI:58603"/>
        <dbReference type="ChEBI" id="CHEBI:60364"/>
        <dbReference type="ChEBI" id="CHEBI:60377"/>
        <dbReference type="ChEBI" id="CHEBI:85987"/>
        <dbReference type="EC" id="2.4.99.12"/>
    </reaction>
</comment>
<dbReference type="Proteomes" id="UP000559404">
    <property type="component" value="Unassembled WGS sequence"/>
</dbReference>
<dbReference type="PANTHER" id="PTHR42755:SF1">
    <property type="entry name" value="3-DEOXY-D-MANNO-OCTULOSONIC ACID TRANSFERASE, MITOCHONDRIAL-RELATED"/>
    <property type="match status" value="1"/>
</dbReference>
<comment type="similarity">
    <text evidence="10">Belongs to the glycosyltransferase group 1 family.</text>
</comment>
<feature type="domain" description="3-deoxy-D-manno-octulosonic-acid transferase N-terminal" evidence="12">
    <location>
        <begin position="72"/>
        <end position="245"/>
    </location>
</feature>
<dbReference type="Gene3D" id="3.40.50.11720">
    <property type="entry name" value="3-Deoxy-D-manno-octulosonic-acid transferase, N-terminal domain"/>
    <property type="match status" value="1"/>
</dbReference>
<feature type="compositionally biased region" description="Pro residues" evidence="11">
    <location>
        <begin position="1"/>
        <end position="11"/>
    </location>
</feature>
<feature type="region of interest" description="Disordered" evidence="11">
    <location>
        <begin position="1"/>
        <end position="22"/>
    </location>
</feature>
<dbReference type="UniPathway" id="UPA00958"/>
<feature type="compositionally biased region" description="Low complexity" evidence="11">
    <location>
        <begin position="12"/>
        <end position="22"/>
    </location>
</feature>
<dbReference type="EMBL" id="JACEON010000008">
    <property type="protein sequence ID" value="MBA4612021.1"/>
    <property type="molecule type" value="Genomic_DNA"/>
</dbReference>
<keyword evidence="10" id="KW-0472">Membrane</keyword>
<keyword evidence="5 10" id="KW-0808">Transferase</keyword>
<feature type="site" description="Transition state stabilizer" evidence="9">
    <location>
        <position position="243"/>
    </location>
</feature>
<feature type="site" description="Transition state stabilizer" evidence="9">
    <location>
        <position position="167"/>
    </location>
</feature>
<sequence>MTAPTPDPPATEPAAPGTANAPALPPAKAGWLSQLIGKTLLAGYRLFGTLAGPGLRRIHARRVEHGKEDPARRGERFGHPSLPRPEGRLVWLHAASVGELNAARALIDAIATTHGPVLVTTGTVTSARIAAANLPAGAFHQYVPYDTPPNLDRFLNHWRPDLAIVMESEIWPATITALDARGIPLISASATMSPRSARGWRRLRPLAAQLFPRIALSLAQTPEDADRLRALGVAQVEVTGNLKIDSATLAADPQALASMRLAIGTRPTWLAASTHDGEEAIIGAVHIALRHRLPGLLSILVPRHPERGPAIAEMLRAKGLSVALRSAGDALTEAQDIYIGDTIGEMGLYYRLAPVAFIGKTLIPGGGGQNPLEAARLDTALLAGPNFGVLEDIYHPLIEAGGMEIIADDMALADAVETLLNSPEARQDRARRAARFVDAQSGALAATLSALAPYLDPDLGPHPEGPAR</sequence>
<dbReference type="InterPro" id="IPR039901">
    <property type="entry name" value="Kdotransferase"/>
</dbReference>
<dbReference type="GO" id="GO:0009245">
    <property type="term" value="P:lipid A biosynthetic process"/>
    <property type="evidence" value="ECO:0007669"/>
    <property type="project" value="TreeGrafter"/>
</dbReference>
<dbReference type="GO" id="GO:0043842">
    <property type="term" value="F:Kdo transferase activity"/>
    <property type="evidence" value="ECO:0007669"/>
    <property type="project" value="UniProtKB-EC"/>
</dbReference>
<comment type="pathway">
    <text evidence="2 10">Bacterial outer membrane biogenesis; LPS core biosynthesis.</text>
</comment>
<evidence type="ECO:0000313" key="13">
    <source>
        <dbReference type="EMBL" id="MBA4612021.1"/>
    </source>
</evidence>
<dbReference type="InterPro" id="IPR038107">
    <property type="entry name" value="Glycos_transf_N_sf"/>
</dbReference>
<reference evidence="13 14" key="1">
    <citation type="submission" date="2020-07" db="EMBL/GenBank/DDBJ databases">
        <authorList>
            <person name="Li M."/>
        </authorList>
    </citation>
    <scope>NUCLEOTIDE SEQUENCE [LARGE SCALE GENOMIC DNA]</scope>
    <source>
        <strain evidence="13 14">DSM 23284</strain>
    </source>
</reference>
<keyword evidence="14" id="KW-1185">Reference proteome</keyword>
<evidence type="ECO:0000259" key="12">
    <source>
        <dbReference type="Pfam" id="PF04413"/>
    </source>
</evidence>
<comment type="caution">
    <text evidence="13">The sequence shown here is derived from an EMBL/GenBank/DDBJ whole genome shotgun (WGS) entry which is preliminary data.</text>
</comment>
<gene>
    <name evidence="13" type="ORF">H1W37_10180</name>
</gene>
<keyword evidence="10" id="KW-1003">Cell membrane</keyword>
<evidence type="ECO:0000256" key="11">
    <source>
        <dbReference type="SAM" id="MobiDB-lite"/>
    </source>
</evidence>